<dbReference type="InterPro" id="IPR036388">
    <property type="entry name" value="WH-like_DNA-bd_sf"/>
</dbReference>
<dbReference type="SUPFAM" id="SSF46785">
    <property type="entry name" value="Winged helix' DNA-binding domain"/>
    <property type="match status" value="1"/>
</dbReference>
<dbReference type="Pfam" id="PF00126">
    <property type="entry name" value="HTH_1"/>
    <property type="match status" value="1"/>
</dbReference>
<gene>
    <name evidence="2" type="ORF">GCM10009751_31940</name>
</gene>
<protein>
    <recommendedName>
        <fullName evidence="1">HTH lysR-type domain-containing protein</fullName>
    </recommendedName>
</protein>
<sequence length="110" mass="12430">MAKPQITTRHWQFLRALAQYGSIGAVARNEHHSETVVRRHLKDLSRACSVEVIDTSEGAARVTAAGMLLLERFAPIRDQQEFVDHRMRHLLTLREEDLSHGEAMARSVSG</sequence>
<reference evidence="3" key="1">
    <citation type="journal article" date="2019" name="Int. J. Syst. Evol. Microbiol.">
        <title>The Global Catalogue of Microorganisms (GCM) 10K type strain sequencing project: providing services to taxonomists for standard genome sequencing and annotation.</title>
        <authorList>
            <consortium name="The Broad Institute Genomics Platform"/>
            <consortium name="The Broad Institute Genome Sequencing Center for Infectious Disease"/>
            <person name="Wu L."/>
            <person name="Ma J."/>
        </authorList>
    </citation>
    <scope>NUCLEOTIDE SEQUENCE [LARGE SCALE GENOMIC DNA]</scope>
    <source>
        <strain evidence="3">JCM 14326</strain>
    </source>
</reference>
<dbReference type="InterPro" id="IPR036390">
    <property type="entry name" value="WH_DNA-bd_sf"/>
</dbReference>
<evidence type="ECO:0000313" key="3">
    <source>
        <dbReference type="Proteomes" id="UP001501094"/>
    </source>
</evidence>
<dbReference type="Gene3D" id="1.10.10.10">
    <property type="entry name" value="Winged helix-like DNA-binding domain superfamily/Winged helix DNA-binding domain"/>
    <property type="match status" value="1"/>
</dbReference>
<dbReference type="EMBL" id="BAAANL010000006">
    <property type="protein sequence ID" value="GAA1870440.1"/>
    <property type="molecule type" value="Genomic_DNA"/>
</dbReference>
<dbReference type="Proteomes" id="UP001501094">
    <property type="component" value="Unassembled WGS sequence"/>
</dbReference>
<evidence type="ECO:0000313" key="2">
    <source>
        <dbReference type="EMBL" id="GAA1870440.1"/>
    </source>
</evidence>
<keyword evidence="3" id="KW-1185">Reference proteome</keyword>
<comment type="caution">
    <text evidence="2">The sequence shown here is derived from an EMBL/GenBank/DDBJ whole genome shotgun (WGS) entry which is preliminary data.</text>
</comment>
<feature type="domain" description="HTH lysR-type" evidence="1">
    <location>
        <begin position="9"/>
        <end position="66"/>
    </location>
</feature>
<organism evidence="2 3">
    <name type="scientific">Myceligenerans crystallogenes</name>
    <dbReference type="NCBI Taxonomy" id="316335"/>
    <lineage>
        <taxon>Bacteria</taxon>
        <taxon>Bacillati</taxon>
        <taxon>Actinomycetota</taxon>
        <taxon>Actinomycetes</taxon>
        <taxon>Micrococcales</taxon>
        <taxon>Promicromonosporaceae</taxon>
        <taxon>Myceligenerans</taxon>
    </lineage>
</organism>
<dbReference type="RefSeq" id="WP_344104788.1">
    <property type="nucleotide sequence ID" value="NZ_BAAANL010000006.1"/>
</dbReference>
<dbReference type="InterPro" id="IPR000847">
    <property type="entry name" value="LysR_HTH_N"/>
</dbReference>
<name>A0ABP4ZV72_9MICO</name>
<accession>A0ABP4ZV72</accession>
<evidence type="ECO:0000259" key="1">
    <source>
        <dbReference type="Pfam" id="PF00126"/>
    </source>
</evidence>
<proteinExistence type="predicted"/>